<gene>
    <name evidence="3" type="ORF">MM415A00437_0008</name>
    <name evidence="2" type="ORF">MM415B00921_0010</name>
</gene>
<keyword evidence="3" id="KW-0347">Helicase</keyword>
<organism evidence="3">
    <name type="scientific">viral metagenome</name>
    <dbReference type="NCBI Taxonomy" id="1070528"/>
    <lineage>
        <taxon>unclassified sequences</taxon>
        <taxon>metagenomes</taxon>
        <taxon>organismal metagenomes</taxon>
    </lineage>
</organism>
<dbReference type="SUPFAM" id="SSF52540">
    <property type="entry name" value="P-loop containing nucleoside triphosphate hydrolases"/>
    <property type="match status" value="1"/>
</dbReference>
<dbReference type="PROSITE" id="PS51199">
    <property type="entry name" value="SF4_HELICASE"/>
    <property type="match status" value="1"/>
</dbReference>
<name>A0A6M3KKI4_9ZZZZ</name>
<keyword evidence="3" id="KW-0067">ATP-binding</keyword>
<evidence type="ECO:0000259" key="1">
    <source>
        <dbReference type="PROSITE" id="PS51199"/>
    </source>
</evidence>
<dbReference type="InterPro" id="IPR027417">
    <property type="entry name" value="P-loop_NTPase"/>
</dbReference>
<proteinExistence type="predicted"/>
<reference evidence="3" key="1">
    <citation type="submission" date="2020-03" db="EMBL/GenBank/DDBJ databases">
        <title>The deep terrestrial virosphere.</title>
        <authorList>
            <person name="Holmfeldt K."/>
            <person name="Nilsson E."/>
            <person name="Simone D."/>
            <person name="Lopez-Fernandez M."/>
            <person name="Wu X."/>
            <person name="de Brujin I."/>
            <person name="Lundin D."/>
            <person name="Andersson A."/>
            <person name="Bertilsson S."/>
            <person name="Dopson M."/>
        </authorList>
    </citation>
    <scope>NUCLEOTIDE SEQUENCE</scope>
    <source>
        <strain evidence="3">MM415A00437</strain>
        <strain evidence="2">MM415B00921</strain>
    </source>
</reference>
<dbReference type="GO" id="GO:0005524">
    <property type="term" value="F:ATP binding"/>
    <property type="evidence" value="ECO:0007669"/>
    <property type="project" value="InterPro"/>
</dbReference>
<keyword evidence="3" id="KW-0378">Hydrolase</keyword>
<dbReference type="GO" id="GO:0006260">
    <property type="term" value="P:DNA replication"/>
    <property type="evidence" value="ECO:0007669"/>
    <property type="project" value="InterPro"/>
</dbReference>
<evidence type="ECO:0000313" key="3">
    <source>
        <dbReference type="EMBL" id="QJA82161.1"/>
    </source>
</evidence>
<dbReference type="EMBL" id="MT141445">
    <property type="protein sequence ID" value="QJA61557.1"/>
    <property type="molecule type" value="Genomic_DNA"/>
</dbReference>
<evidence type="ECO:0000313" key="2">
    <source>
        <dbReference type="EMBL" id="QJA61557.1"/>
    </source>
</evidence>
<keyword evidence="3" id="KW-0547">Nucleotide-binding</keyword>
<dbReference type="Pfam" id="PF03796">
    <property type="entry name" value="DnaB_C"/>
    <property type="match status" value="1"/>
</dbReference>
<accession>A0A6M3KKI4</accession>
<sequence length="212" mass="24616">MRGWELVLRMFSEMFGVEYFKLLTGQATFTDQQKQVFEEYLGRINLDVEEFGYSFGDIDKALETTYAKKAPDVIFVDFIQLIDWRAIGDERIALMEYIRQAKQLAKKFNVAFVIVSQLRRPPTGADCNRPPELTDLFGSGSLEQLSDKVIFCYREIDDSQKSTRHFINLAKNRQGPTGKSEVNFDGRFYRFTDIKEDDYARKVRLALDGKVE</sequence>
<dbReference type="GO" id="GO:0003678">
    <property type="term" value="F:DNA helicase activity"/>
    <property type="evidence" value="ECO:0007669"/>
    <property type="project" value="InterPro"/>
</dbReference>
<dbReference type="PANTHER" id="PTHR30153">
    <property type="entry name" value="REPLICATIVE DNA HELICASE DNAB"/>
    <property type="match status" value="1"/>
</dbReference>
<dbReference type="Gene3D" id="3.40.50.300">
    <property type="entry name" value="P-loop containing nucleotide triphosphate hydrolases"/>
    <property type="match status" value="1"/>
</dbReference>
<protein>
    <submittedName>
        <fullName evidence="3">Putative helicase</fullName>
    </submittedName>
</protein>
<dbReference type="AlphaFoldDB" id="A0A6M3KKI4"/>
<feature type="domain" description="SF4 helicase" evidence="1">
    <location>
        <begin position="1"/>
        <end position="198"/>
    </location>
</feature>
<dbReference type="GO" id="GO:0005829">
    <property type="term" value="C:cytosol"/>
    <property type="evidence" value="ECO:0007669"/>
    <property type="project" value="TreeGrafter"/>
</dbReference>
<dbReference type="InterPro" id="IPR007694">
    <property type="entry name" value="DNA_helicase_DnaB-like_C"/>
</dbReference>
<dbReference type="EMBL" id="MT142481">
    <property type="protein sequence ID" value="QJA82161.1"/>
    <property type="molecule type" value="Genomic_DNA"/>
</dbReference>
<dbReference type="PANTHER" id="PTHR30153:SF2">
    <property type="entry name" value="REPLICATIVE DNA HELICASE"/>
    <property type="match status" value="1"/>
</dbReference>